<dbReference type="EMBL" id="BAABHJ010000031">
    <property type="protein sequence ID" value="GAA4615893.1"/>
    <property type="molecule type" value="Genomic_DNA"/>
</dbReference>
<feature type="region of interest" description="Disordered" evidence="1">
    <location>
        <begin position="79"/>
        <end position="99"/>
    </location>
</feature>
<comment type="caution">
    <text evidence="2">The sequence shown here is derived from an EMBL/GenBank/DDBJ whole genome shotgun (WGS) entry which is preliminary data.</text>
</comment>
<name>A0ABP8TTL4_9ACTN</name>
<sequence length="99" mass="10570">MIARNPDAESRLAGQALLERLTSGPRLTPDRIDAMADRCGASPEASLCRNVWIRGAGPLTTSTLGSSRAYCVSAVRRSETARATQPWLTSTPGDNGRQV</sequence>
<feature type="compositionally biased region" description="Polar residues" evidence="1">
    <location>
        <begin position="81"/>
        <end position="99"/>
    </location>
</feature>
<evidence type="ECO:0000313" key="2">
    <source>
        <dbReference type="EMBL" id="GAA4615893.1"/>
    </source>
</evidence>
<evidence type="ECO:0000256" key="1">
    <source>
        <dbReference type="SAM" id="MobiDB-lite"/>
    </source>
</evidence>
<dbReference type="Proteomes" id="UP001500212">
    <property type="component" value="Unassembled WGS sequence"/>
</dbReference>
<proteinExistence type="predicted"/>
<reference evidence="3" key="1">
    <citation type="journal article" date="2019" name="Int. J. Syst. Evol. Microbiol.">
        <title>The Global Catalogue of Microorganisms (GCM) 10K type strain sequencing project: providing services to taxonomists for standard genome sequencing and annotation.</title>
        <authorList>
            <consortium name="The Broad Institute Genomics Platform"/>
            <consortium name="The Broad Institute Genome Sequencing Center for Infectious Disease"/>
            <person name="Wu L."/>
            <person name="Ma J."/>
        </authorList>
    </citation>
    <scope>NUCLEOTIDE SEQUENCE [LARGE SCALE GENOMIC DNA]</scope>
    <source>
        <strain evidence="3">JCM 17938</strain>
    </source>
</reference>
<keyword evidence="3" id="KW-1185">Reference proteome</keyword>
<gene>
    <name evidence="2" type="ORF">GCM10023195_70340</name>
</gene>
<accession>A0ABP8TTL4</accession>
<organism evidence="2 3">
    <name type="scientific">Actinoallomurus liliacearum</name>
    <dbReference type="NCBI Taxonomy" id="1080073"/>
    <lineage>
        <taxon>Bacteria</taxon>
        <taxon>Bacillati</taxon>
        <taxon>Actinomycetota</taxon>
        <taxon>Actinomycetes</taxon>
        <taxon>Streptosporangiales</taxon>
        <taxon>Thermomonosporaceae</taxon>
        <taxon>Actinoallomurus</taxon>
    </lineage>
</organism>
<protein>
    <submittedName>
        <fullName evidence="2">Uncharacterized protein</fullName>
    </submittedName>
</protein>
<evidence type="ECO:0000313" key="3">
    <source>
        <dbReference type="Proteomes" id="UP001500212"/>
    </source>
</evidence>